<dbReference type="PROSITE" id="PS50404">
    <property type="entry name" value="GST_NTER"/>
    <property type="match status" value="1"/>
</dbReference>
<reference evidence="2 3" key="1">
    <citation type="submission" date="2019-07" db="EMBL/GenBank/DDBJ databases">
        <title>Genomic Encyclopedia of Archaeal and Bacterial Type Strains, Phase II (KMG-II): from individual species to whole genera.</title>
        <authorList>
            <person name="Goeker M."/>
        </authorList>
    </citation>
    <scope>NUCLEOTIDE SEQUENCE [LARGE SCALE GENOMIC DNA]</scope>
    <source>
        <strain evidence="2 3">ATCC BAA-252</strain>
    </source>
</reference>
<dbReference type="Proteomes" id="UP000320593">
    <property type="component" value="Unassembled WGS sequence"/>
</dbReference>
<keyword evidence="2" id="KW-0808">Transferase</keyword>
<dbReference type="Pfam" id="PF13409">
    <property type="entry name" value="GST_N_2"/>
    <property type="match status" value="1"/>
</dbReference>
<proteinExistence type="predicted"/>
<evidence type="ECO:0000259" key="1">
    <source>
        <dbReference type="PROSITE" id="PS50404"/>
    </source>
</evidence>
<dbReference type="Gene3D" id="3.40.30.10">
    <property type="entry name" value="Glutaredoxin"/>
    <property type="match status" value="1"/>
</dbReference>
<dbReference type="OrthoDB" id="9795329at2"/>
<dbReference type="SUPFAM" id="SSF52833">
    <property type="entry name" value="Thioredoxin-like"/>
    <property type="match status" value="1"/>
</dbReference>
<dbReference type="GO" id="GO:0016740">
    <property type="term" value="F:transferase activity"/>
    <property type="evidence" value="ECO:0007669"/>
    <property type="project" value="UniProtKB-KW"/>
</dbReference>
<dbReference type="InterPro" id="IPR004045">
    <property type="entry name" value="Glutathione_S-Trfase_N"/>
</dbReference>
<organism evidence="2 3">
    <name type="scientific">Roseibium hamelinense</name>
    <dbReference type="NCBI Taxonomy" id="150831"/>
    <lineage>
        <taxon>Bacteria</taxon>
        <taxon>Pseudomonadati</taxon>
        <taxon>Pseudomonadota</taxon>
        <taxon>Alphaproteobacteria</taxon>
        <taxon>Hyphomicrobiales</taxon>
        <taxon>Stappiaceae</taxon>
        <taxon>Roseibium</taxon>
    </lineage>
</organism>
<dbReference type="Pfam" id="PF13410">
    <property type="entry name" value="GST_C_2"/>
    <property type="match status" value="1"/>
</dbReference>
<dbReference type="CDD" id="cd03205">
    <property type="entry name" value="GST_C_6"/>
    <property type="match status" value="1"/>
</dbReference>
<dbReference type="InterPro" id="IPR036282">
    <property type="entry name" value="Glutathione-S-Trfase_C_sf"/>
</dbReference>
<dbReference type="AlphaFoldDB" id="A0A562SXY3"/>
<dbReference type="SUPFAM" id="SSF47616">
    <property type="entry name" value="GST C-terminal domain-like"/>
    <property type="match status" value="1"/>
</dbReference>
<dbReference type="RefSeq" id="WP_145344417.1">
    <property type="nucleotide sequence ID" value="NZ_SMLY01000074.1"/>
</dbReference>
<dbReference type="EMBL" id="VLLF01000006">
    <property type="protein sequence ID" value="TWI86172.1"/>
    <property type="molecule type" value="Genomic_DNA"/>
</dbReference>
<accession>A0A562SXY3</accession>
<name>A0A562SXY3_9HYPH</name>
<comment type="caution">
    <text evidence="2">The sequence shown here is derived from an EMBL/GenBank/DDBJ whole genome shotgun (WGS) entry which is preliminary data.</text>
</comment>
<protein>
    <submittedName>
        <fullName evidence="2">Glutathione S-transferase</fullName>
    </submittedName>
</protein>
<feature type="domain" description="GST N-terminal" evidence="1">
    <location>
        <begin position="1"/>
        <end position="81"/>
    </location>
</feature>
<evidence type="ECO:0000313" key="3">
    <source>
        <dbReference type="Proteomes" id="UP000320593"/>
    </source>
</evidence>
<dbReference type="InterPro" id="IPR036249">
    <property type="entry name" value="Thioredoxin-like_sf"/>
</dbReference>
<evidence type="ECO:0000313" key="2">
    <source>
        <dbReference type="EMBL" id="TWI86172.1"/>
    </source>
</evidence>
<gene>
    <name evidence="2" type="ORF">JM93_02880</name>
</gene>
<sequence>MLILRSSAPSPFGRKIKIALAALGLKDRVTMEEAATADPNDSLRSQNPLGKIPALVLEDGSVLYDSRVISEYIDFLAGGNKIIPLGEARFAALRNQALADGIMDAGILQVYEKRFKPMEYRFPDWQIYQADKIARALAYLEANVPATVASEADLDVGNIAIACALGYLDMRFEGAWRPDHPKMVAWLEAFETAVPSYAETRTPAAPVPENEPAPLR</sequence>
<dbReference type="Gene3D" id="1.20.1050.10">
    <property type="match status" value="1"/>
</dbReference>
<keyword evidence="3" id="KW-1185">Reference proteome</keyword>